<keyword evidence="2 4" id="KW-0238">DNA-binding</keyword>
<dbReference type="PROSITE" id="PS50977">
    <property type="entry name" value="HTH_TETR_2"/>
    <property type="match status" value="1"/>
</dbReference>
<evidence type="ECO:0000313" key="7">
    <source>
        <dbReference type="Proteomes" id="UP000239415"/>
    </source>
</evidence>
<evidence type="ECO:0000256" key="1">
    <source>
        <dbReference type="ARBA" id="ARBA00023015"/>
    </source>
</evidence>
<dbReference type="GO" id="GO:0003700">
    <property type="term" value="F:DNA-binding transcription factor activity"/>
    <property type="evidence" value="ECO:0007669"/>
    <property type="project" value="TreeGrafter"/>
</dbReference>
<dbReference type="InterPro" id="IPR001647">
    <property type="entry name" value="HTH_TetR"/>
</dbReference>
<dbReference type="InterPro" id="IPR050109">
    <property type="entry name" value="HTH-type_TetR-like_transc_reg"/>
</dbReference>
<dbReference type="Pfam" id="PF21597">
    <property type="entry name" value="TetR_C_43"/>
    <property type="match status" value="1"/>
</dbReference>
<dbReference type="GO" id="GO:0000976">
    <property type="term" value="F:transcription cis-regulatory region binding"/>
    <property type="evidence" value="ECO:0007669"/>
    <property type="project" value="TreeGrafter"/>
</dbReference>
<name>A0A2T0KGR6_9ACTN</name>
<dbReference type="PRINTS" id="PR00455">
    <property type="entry name" value="HTHTETR"/>
</dbReference>
<dbReference type="AlphaFoldDB" id="A0A2T0KGR6"/>
<keyword evidence="7" id="KW-1185">Reference proteome</keyword>
<sequence length="176" mass="18213">MRSDAQQNRDRVLAAARAEFTAHGPAASLNKIAQRAGVGPGTLYRHFPTAAALLAAIIAEDVAKLCATGRELLGHPDPARGLHDWLRAVAVHATAMRGLVATESLDAAGSALAECHDEIRAVGAALLERAGAGDGVDDVLTVVNAVAWASERLPAVPGRLERLLDLVTRGLPAPTG</sequence>
<dbReference type="PANTHER" id="PTHR30055:SF234">
    <property type="entry name" value="HTH-TYPE TRANSCRIPTIONAL REGULATOR BETI"/>
    <property type="match status" value="1"/>
</dbReference>
<dbReference type="Proteomes" id="UP000239415">
    <property type="component" value="Unassembled WGS sequence"/>
</dbReference>
<dbReference type="OrthoDB" id="3295174at2"/>
<gene>
    <name evidence="6" type="ORF">CLV67_104158</name>
</gene>
<dbReference type="InterPro" id="IPR049445">
    <property type="entry name" value="TetR_SbtR-like_C"/>
</dbReference>
<evidence type="ECO:0000256" key="3">
    <source>
        <dbReference type="ARBA" id="ARBA00023163"/>
    </source>
</evidence>
<comment type="caution">
    <text evidence="6">The sequence shown here is derived from an EMBL/GenBank/DDBJ whole genome shotgun (WGS) entry which is preliminary data.</text>
</comment>
<organism evidence="6 7">
    <name type="scientific">Actinoplanes italicus</name>
    <dbReference type="NCBI Taxonomy" id="113567"/>
    <lineage>
        <taxon>Bacteria</taxon>
        <taxon>Bacillati</taxon>
        <taxon>Actinomycetota</taxon>
        <taxon>Actinomycetes</taxon>
        <taxon>Micromonosporales</taxon>
        <taxon>Micromonosporaceae</taxon>
        <taxon>Actinoplanes</taxon>
    </lineage>
</organism>
<proteinExistence type="predicted"/>
<keyword evidence="1" id="KW-0805">Transcription regulation</keyword>
<reference evidence="6 7" key="1">
    <citation type="submission" date="2018-03" db="EMBL/GenBank/DDBJ databases">
        <title>Genomic Encyclopedia of Archaeal and Bacterial Type Strains, Phase II (KMG-II): from individual species to whole genera.</title>
        <authorList>
            <person name="Goeker M."/>
        </authorList>
    </citation>
    <scope>NUCLEOTIDE SEQUENCE [LARGE SCALE GENOMIC DNA]</scope>
    <source>
        <strain evidence="6 7">DSM 43146</strain>
    </source>
</reference>
<dbReference type="SUPFAM" id="SSF46689">
    <property type="entry name" value="Homeodomain-like"/>
    <property type="match status" value="1"/>
</dbReference>
<feature type="DNA-binding region" description="H-T-H motif" evidence="4">
    <location>
        <begin position="28"/>
        <end position="47"/>
    </location>
</feature>
<evidence type="ECO:0000256" key="2">
    <source>
        <dbReference type="ARBA" id="ARBA00023125"/>
    </source>
</evidence>
<dbReference type="EMBL" id="PVMZ01000004">
    <property type="protein sequence ID" value="PRX22630.1"/>
    <property type="molecule type" value="Genomic_DNA"/>
</dbReference>
<evidence type="ECO:0000256" key="4">
    <source>
        <dbReference type="PROSITE-ProRule" id="PRU00335"/>
    </source>
</evidence>
<dbReference type="RefSeq" id="WP_106317450.1">
    <property type="nucleotide sequence ID" value="NZ_BOMO01000020.1"/>
</dbReference>
<keyword evidence="3" id="KW-0804">Transcription</keyword>
<dbReference type="Gene3D" id="1.10.357.10">
    <property type="entry name" value="Tetracycline Repressor, domain 2"/>
    <property type="match status" value="1"/>
</dbReference>
<dbReference type="PANTHER" id="PTHR30055">
    <property type="entry name" value="HTH-TYPE TRANSCRIPTIONAL REGULATOR RUTR"/>
    <property type="match status" value="1"/>
</dbReference>
<accession>A0A2T0KGR6</accession>
<protein>
    <submittedName>
        <fullName evidence="6">TetR family transcriptional regulator</fullName>
    </submittedName>
</protein>
<evidence type="ECO:0000259" key="5">
    <source>
        <dbReference type="PROSITE" id="PS50977"/>
    </source>
</evidence>
<feature type="domain" description="HTH tetR-type" evidence="5">
    <location>
        <begin position="6"/>
        <end position="65"/>
    </location>
</feature>
<evidence type="ECO:0000313" key="6">
    <source>
        <dbReference type="EMBL" id="PRX22630.1"/>
    </source>
</evidence>
<dbReference type="InterPro" id="IPR009057">
    <property type="entry name" value="Homeodomain-like_sf"/>
</dbReference>
<dbReference type="Pfam" id="PF00440">
    <property type="entry name" value="TetR_N"/>
    <property type="match status" value="1"/>
</dbReference>